<evidence type="ECO:0008006" key="3">
    <source>
        <dbReference type="Google" id="ProtNLM"/>
    </source>
</evidence>
<keyword evidence="1" id="KW-0732">Signal</keyword>
<dbReference type="AlphaFoldDB" id="A0A3P3XKA3"/>
<evidence type="ECO:0000313" key="2">
    <source>
        <dbReference type="EMBL" id="SLM14572.1"/>
    </source>
</evidence>
<protein>
    <recommendedName>
        <fullName evidence="3">Porin domain-containing protein</fullName>
    </recommendedName>
</protein>
<evidence type="ECO:0000256" key="1">
    <source>
        <dbReference type="SAM" id="SignalP"/>
    </source>
</evidence>
<sequence>MKKLIVLLLALAMVGAVFAADAPKAVATFGAYLDSYGDFMDGLGPTLYSETYYNYSSGGVGFSATVTGGEDIFKQVRNYSVSYQVLPELKVLAGRLRETGGARLTSYIDGNGFSTRIANVQNGMMGQVSYQGVGLAVFSKLDTLTNTNVGLSYTAKGVAKLVGGYLGTSSEIWVGADIQAVKGVVARVGFRNTPTKNYIYATAGSSALVKNLDLGLDADIVLATGAFNYGAQVKAQYALTDKYSAGVKVWYDNGDAWYGNNGLAAKAYGVINFAQGDMVVGVKYNAATSTFSIPFDFEVWF</sequence>
<gene>
    <name evidence="2" type="ORF">SPIROBIBN47_340054</name>
</gene>
<name>A0A3P3XKA3_9SPIR</name>
<accession>A0A3P3XKA3</accession>
<dbReference type="EMBL" id="FWDM01000028">
    <property type="protein sequence ID" value="SLM14572.1"/>
    <property type="molecule type" value="Genomic_DNA"/>
</dbReference>
<reference evidence="2" key="1">
    <citation type="submission" date="2017-02" db="EMBL/GenBank/DDBJ databases">
        <authorList>
            <person name="Regsiter A."/>
            <person name="William W."/>
        </authorList>
    </citation>
    <scope>NUCLEOTIDE SEQUENCE</scope>
    <source>
        <strain evidence="2">Bib</strain>
    </source>
</reference>
<proteinExistence type="predicted"/>
<organism evidence="2">
    <name type="scientific">uncultured spirochete</name>
    <dbReference type="NCBI Taxonomy" id="156406"/>
    <lineage>
        <taxon>Bacteria</taxon>
        <taxon>Pseudomonadati</taxon>
        <taxon>Spirochaetota</taxon>
        <taxon>Spirochaetia</taxon>
        <taxon>Spirochaetales</taxon>
        <taxon>environmental samples</taxon>
    </lineage>
</organism>
<feature type="chain" id="PRO_5018242241" description="Porin domain-containing protein" evidence="1">
    <location>
        <begin position="20"/>
        <end position="301"/>
    </location>
</feature>
<feature type="signal peptide" evidence="1">
    <location>
        <begin position="1"/>
        <end position="19"/>
    </location>
</feature>